<dbReference type="OrthoDB" id="261242at2"/>
<dbReference type="AlphaFoldDB" id="A0A518AWR7"/>
<protein>
    <submittedName>
        <fullName evidence="1">Uncharacterized protein</fullName>
    </submittedName>
</protein>
<evidence type="ECO:0000313" key="2">
    <source>
        <dbReference type="Proteomes" id="UP000315750"/>
    </source>
</evidence>
<keyword evidence="2" id="KW-1185">Reference proteome</keyword>
<gene>
    <name evidence="1" type="ORF">Pan181_54040</name>
</gene>
<evidence type="ECO:0000313" key="1">
    <source>
        <dbReference type="EMBL" id="QDU59163.1"/>
    </source>
</evidence>
<dbReference type="Proteomes" id="UP000315750">
    <property type="component" value="Chromosome"/>
</dbReference>
<dbReference type="RefSeq" id="WP_145251885.1">
    <property type="nucleotide sequence ID" value="NZ_CP036278.1"/>
</dbReference>
<reference evidence="1 2" key="1">
    <citation type="submission" date="2019-02" db="EMBL/GenBank/DDBJ databases">
        <title>Deep-cultivation of Planctomycetes and their phenomic and genomic characterization uncovers novel biology.</title>
        <authorList>
            <person name="Wiegand S."/>
            <person name="Jogler M."/>
            <person name="Boedeker C."/>
            <person name="Pinto D."/>
            <person name="Vollmers J."/>
            <person name="Rivas-Marin E."/>
            <person name="Kohn T."/>
            <person name="Peeters S.H."/>
            <person name="Heuer A."/>
            <person name="Rast P."/>
            <person name="Oberbeckmann S."/>
            <person name="Bunk B."/>
            <person name="Jeske O."/>
            <person name="Meyerdierks A."/>
            <person name="Storesund J.E."/>
            <person name="Kallscheuer N."/>
            <person name="Luecker S."/>
            <person name="Lage O.M."/>
            <person name="Pohl T."/>
            <person name="Merkel B.J."/>
            <person name="Hornburger P."/>
            <person name="Mueller R.-W."/>
            <person name="Bruemmer F."/>
            <person name="Labrenz M."/>
            <person name="Spormann A.M."/>
            <person name="Op den Camp H."/>
            <person name="Overmann J."/>
            <person name="Amann R."/>
            <person name="Jetten M.S.M."/>
            <person name="Mascher T."/>
            <person name="Medema M.H."/>
            <person name="Devos D.P."/>
            <person name="Kaster A.-K."/>
            <person name="Ovreas L."/>
            <person name="Rohde M."/>
            <person name="Galperin M.Y."/>
            <person name="Jogler C."/>
        </authorList>
    </citation>
    <scope>NUCLEOTIDE SEQUENCE [LARGE SCALE GENOMIC DNA]</scope>
    <source>
        <strain evidence="1 2">Pan181</strain>
    </source>
</reference>
<accession>A0A518AWR7</accession>
<proteinExistence type="predicted"/>
<organism evidence="1 2">
    <name type="scientific">Aeoliella mucimassa</name>
    <dbReference type="NCBI Taxonomy" id="2527972"/>
    <lineage>
        <taxon>Bacteria</taxon>
        <taxon>Pseudomonadati</taxon>
        <taxon>Planctomycetota</taxon>
        <taxon>Planctomycetia</taxon>
        <taxon>Pirellulales</taxon>
        <taxon>Lacipirellulaceae</taxon>
        <taxon>Aeoliella</taxon>
    </lineage>
</organism>
<name>A0A518AWR7_9BACT</name>
<dbReference type="EMBL" id="CP036278">
    <property type="protein sequence ID" value="QDU59163.1"/>
    <property type="molecule type" value="Genomic_DNA"/>
</dbReference>
<dbReference type="KEGG" id="amuc:Pan181_54040"/>
<sequence length="214" mass="22840">MWQLEGSVGQAVAGDLILSVDTASGQRQLVVKDSNGTLLATLWSLPGVDQQPVVDCYVRGDDLVCVLAPSEAFPFTTQLYWTLRTLDSTLKPTAAVTLSLSIRTELLDTEPAIAITCESGQSMIHTMALPTGPAYTLDLGDHGTLLDYAMTEDCAQQATTSDTTIERTLFGHFLEKGVIRTGRLHAVLVPGELDASQATALCDDLASSQLPLTT</sequence>